<feature type="compositionally biased region" description="Basic residues" evidence="1">
    <location>
        <begin position="134"/>
        <end position="149"/>
    </location>
</feature>
<evidence type="ECO:0000256" key="2">
    <source>
        <dbReference type="SAM" id="SignalP"/>
    </source>
</evidence>
<evidence type="ECO:0000256" key="1">
    <source>
        <dbReference type="SAM" id="MobiDB-lite"/>
    </source>
</evidence>
<dbReference type="AlphaFoldDB" id="A0A9P1MXK8"/>
<reference evidence="3" key="1">
    <citation type="submission" date="2022-11" db="EMBL/GenBank/DDBJ databases">
        <authorList>
            <person name="Kikuchi T."/>
        </authorList>
    </citation>
    <scope>NUCLEOTIDE SEQUENCE</scope>
    <source>
        <strain evidence="3">PS1010</strain>
    </source>
</reference>
<feature type="region of interest" description="Disordered" evidence="1">
    <location>
        <begin position="128"/>
        <end position="156"/>
    </location>
</feature>
<dbReference type="OrthoDB" id="5806405at2759"/>
<proteinExistence type="predicted"/>
<feature type="chain" id="PRO_5040301113" description="DUF19 domain-containing protein" evidence="2">
    <location>
        <begin position="29"/>
        <end position="213"/>
    </location>
</feature>
<keyword evidence="2" id="KW-0732">Signal</keyword>
<protein>
    <recommendedName>
        <fullName evidence="5">DUF19 domain-containing protein</fullName>
    </recommendedName>
</protein>
<organism evidence="3 4">
    <name type="scientific">Caenorhabditis angaria</name>
    <dbReference type="NCBI Taxonomy" id="860376"/>
    <lineage>
        <taxon>Eukaryota</taxon>
        <taxon>Metazoa</taxon>
        <taxon>Ecdysozoa</taxon>
        <taxon>Nematoda</taxon>
        <taxon>Chromadorea</taxon>
        <taxon>Rhabditida</taxon>
        <taxon>Rhabditina</taxon>
        <taxon>Rhabditomorpha</taxon>
        <taxon>Rhabditoidea</taxon>
        <taxon>Rhabditidae</taxon>
        <taxon>Peloderinae</taxon>
        <taxon>Caenorhabditis</taxon>
    </lineage>
</organism>
<evidence type="ECO:0000313" key="3">
    <source>
        <dbReference type="EMBL" id="CAI5442598.1"/>
    </source>
</evidence>
<keyword evidence="4" id="KW-1185">Reference proteome</keyword>
<dbReference type="EMBL" id="CANHGI010000002">
    <property type="protein sequence ID" value="CAI5442598.1"/>
    <property type="molecule type" value="Genomic_DNA"/>
</dbReference>
<evidence type="ECO:0008006" key="5">
    <source>
        <dbReference type="Google" id="ProtNLM"/>
    </source>
</evidence>
<comment type="caution">
    <text evidence="3">The sequence shown here is derived from an EMBL/GenBank/DDBJ whole genome shotgun (WGS) entry which is preliminary data.</text>
</comment>
<accession>A0A9P1MXK8</accession>
<gene>
    <name evidence="3" type="ORF">CAMP_LOCUS5235</name>
</gene>
<name>A0A9P1MXK8_9PELO</name>
<sequence length="213" mass="24745">MRQTHKHKMGIYQYICLLVFLIAPFIKSQEHLSFCEDYTKCMEELEVKQRECLMLDRNVKLKNNDDCGKKKWDKKLELNALHMRRAEVARDCVQKSMGDANLAESTLDASTHSSCLSLHQKFQFAKISSTSTPNRKKRSTSTKRNKRETKKLNNTNTKAQDCRNSAKVWHKQCAALANCCPLVEECKQSTQEIMAQIFEGRHKLRQMSETQCH</sequence>
<feature type="signal peptide" evidence="2">
    <location>
        <begin position="1"/>
        <end position="28"/>
    </location>
</feature>
<dbReference type="Proteomes" id="UP001152747">
    <property type="component" value="Unassembled WGS sequence"/>
</dbReference>
<evidence type="ECO:0000313" key="4">
    <source>
        <dbReference type="Proteomes" id="UP001152747"/>
    </source>
</evidence>